<protein>
    <recommendedName>
        <fullName evidence="2">DUF6532 domain-containing protein</fullName>
    </recommendedName>
</protein>
<feature type="region of interest" description="Disordered" evidence="1">
    <location>
        <begin position="1"/>
        <end position="63"/>
    </location>
</feature>
<accession>A0AA39N831</accession>
<reference evidence="3" key="1">
    <citation type="submission" date="2023-06" db="EMBL/GenBank/DDBJ databases">
        <authorList>
            <consortium name="Lawrence Berkeley National Laboratory"/>
            <person name="Ahrendt S."/>
            <person name="Sahu N."/>
            <person name="Indic B."/>
            <person name="Wong-Bajracharya J."/>
            <person name="Merenyi Z."/>
            <person name="Ke H.-M."/>
            <person name="Monk M."/>
            <person name="Kocsube S."/>
            <person name="Drula E."/>
            <person name="Lipzen A."/>
            <person name="Balint B."/>
            <person name="Henrissat B."/>
            <person name="Andreopoulos B."/>
            <person name="Martin F.M."/>
            <person name="Harder C.B."/>
            <person name="Rigling D."/>
            <person name="Ford K.L."/>
            <person name="Foster G.D."/>
            <person name="Pangilinan J."/>
            <person name="Papanicolaou A."/>
            <person name="Barry K."/>
            <person name="LaButti K."/>
            <person name="Viragh M."/>
            <person name="Koriabine M."/>
            <person name="Yan M."/>
            <person name="Riley R."/>
            <person name="Champramary S."/>
            <person name="Plett K.L."/>
            <person name="Tsai I.J."/>
            <person name="Slot J."/>
            <person name="Sipos G."/>
            <person name="Plett J."/>
            <person name="Nagy L.G."/>
            <person name="Grigoriev I.V."/>
        </authorList>
    </citation>
    <scope>NUCLEOTIDE SEQUENCE</scope>
    <source>
        <strain evidence="3">ICMP 16352</strain>
    </source>
</reference>
<organism evidence="3 4">
    <name type="scientific">Armillaria novae-zelandiae</name>
    <dbReference type="NCBI Taxonomy" id="153914"/>
    <lineage>
        <taxon>Eukaryota</taxon>
        <taxon>Fungi</taxon>
        <taxon>Dikarya</taxon>
        <taxon>Basidiomycota</taxon>
        <taxon>Agaricomycotina</taxon>
        <taxon>Agaricomycetes</taxon>
        <taxon>Agaricomycetidae</taxon>
        <taxon>Agaricales</taxon>
        <taxon>Marasmiineae</taxon>
        <taxon>Physalacriaceae</taxon>
        <taxon>Armillaria</taxon>
    </lineage>
</organism>
<comment type="caution">
    <text evidence="3">The sequence shown here is derived from an EMBL/GenBank/DDBJ whole genome shotgun (WGS) entry which is preliminary data.</text>
</comment>
<feature type="compositionally biased region" description="Polar residues" evidence="1">
    <location>
        <begin position="28"/>
        <end position="37"/>
    </location>
</feature>
<dbReference type="InterPro" id="IPR045341">
    <property type="entry name" value="DUF6532"/>
</dbReference>
<feature type="domain" description="DUF6532" evidence="2">
    <location>
        <begin position="285"/>
        <end position="466"/>
    </location>
</feature>
<feature type="region of interest" description="Disordered" evidence="1">
    <location>
        <begin position="103"/>
        <end position="167"/>
    </location>
</feature>
<sequence length="563" mass="62765">MGKRSHASGESSADGGSEAKRSRRSHNDLSSNIQLPTHTRGKENRSLSEKQVANEKASKDAEITQLRKQLAQSQKSIAKQQVLLDQTNRVGTQRKQQYYDDYQDLHGQTPPESESDDNGLEHDSDDDEEPSSHIFPTSLRSNGTRSPEPQRIHMKDAPRPTMTIPRLSFVPHGDEASLSFPHSSTASHSLSPGNTLLMAHPSVWPHTPVGQSQLSNNATPAALPPSSSLSLPPIHLDTPVRALSEPIAVPISMSLPPSQNPGTRGDKLSHYEGRTKTVLHKTLCRYEGCLGAINMCPDEDTQSSWAQEEWHIQFESDEQVIWLNEEMLKLIRKRGVRVRSFVQDQIKPLIRPAYGFVAGADSATAVQDNKRVCMELMTGFGFYYKDATTQTGYFNSPILLDAISRAFFYNKDAPGLVFPDRFNPIPVPALAFIFTVIEHCLNEWSTGSYKALVFNESEASVRYHEHHLPAVKEWVEISPDLTMILRKAWYTKARKQAGAAGLQTPVAPLKLSDSARELVYEEMRAMAAALEEEPQADVENDIALSFKIRRLKIPRNSSTILIL</sequence>
<evidence type="ECO:0000313" key="3">
    <source>
        <dbReference type="EMBL" id="KAK0460761.1"/>
    </source>
</evidence>
<name>A0AA39N831_9AGAR</name>
<feature type="compositionally biased region" description="Basic and acidic residues" evidence="1">
    <location>
        <begin position="40"/>
        <end position="62"/>
    </location>
</feature>
<gene>
    <name evidence="3" type="ORF">IW261DRAFT_1577540</name>
</gene>
<dbReference type="Pfam" id="PF20149">
    <property type="entry name" value="DUF6532"/>
    <property type="match status" value="1"/>
</dbReference>
<feature type="compositionally biased region" description="Acidic residues" evidence="1">
    <location>
        <begin position="113"/>
        <end position="129"/>
    </location>
</feature>
<dbReference type="AlphaFoldDB" id="A0AA39N831"/>
<feature type="compositionally biased region" description="Low complexity" evidence="1">
    <location>
        <begin position="214"/>
        <end position="226"/>
    </location>
</feature>
<feature type="region of interest" description="Disordered" evidence="1">
    <location>
        <begin position="201"/>
        <end position="226"/>
    </location>
</feature>
<keyword evidence="4" id="KW-1185">Reference proteome</keyword>
<evidence type="ECO:0000313" key="4">
    <source>
        <dbReference type="Proteomes" id="UP001175227"/>
    </source>
</evidence>
<feature type="compositionally biased region" description="Polar residues" evidence="1">
    <location>
        <begin position="134"/>
        <end position="147"/>
    </location>
</feature>
<evidence type="ECO:0000259" key="2">
    <source>
        <dbReference type="Pfam" id="PF20149"/>
    </source>
</evidence>
<dbReference type="EMBL" id="JAUEPR010000169">
    <property type="protein sequence ID" value="KAK0460761.1"/>
    <property type="molecule type" value="Genomic_DNA"/>
</dbReference>
<evidence type="ECO:0000256" key="1">
    <source>
        <dbReference type="SAM" id="MobiDB-lite"/>
    </source>
</evidence>
<dbReference type="Proteomes" id="UP001175227">
    <property type="component" value="Unassembled WGS sequence"/>
</dbReference>
<feature type="compositionally biased region" description="Basic and acidic residues" evidence="1">
    <location>
        <begin position="148"/>
        <end position="158"/>
    </location>
</feature>
<proteinExistence type="predicted"/>